<keyword evidence="5" id="KW-0732">Signal</keyword>
<feature type="transmembrane region" description="Helical" evidence="7">
    <location>
        <begin position="12"/>
        <end position="35"/>
    </location>
</feature>
<evidence type="ECO:0000313" key="9">
    <source>
        <dbReference type="Proteomes" id="UP000249390"/>
    </source>
</evidence>
<keyword evidence="7" id="KW-1133">Transmembrane helix</keyword>
<organism evidence="8 9">
    <name type="scientific">Cuscuta australis</name>
    <dbReference type="NCBI Taxonomy" id="267555"/>
    <lineage>
        <taxon>Eukaryota</taxon>
        <taxon>Viridiplantae</taxon>
        <taxon>Streptophyta</taxon>
        <taxon>Embryophyta</taxon>
        <taxon>Tracheophyta</taxon>
        <taxon>Spermatophyta</taxon>
        <taxon>Magnoliopsida</taxon>
        <taxon>eudicotyledons</taxon>
        <taxon>Gunneridae</taxon>
        <taxon>Pentapetalae</taxon>
        <taxon>asterids</taxon>
        <taxon>lamiids</taxon>
        <taxon>Solanales</taxon>
        <taxon>Convolvulaceae</taxon>
        <taxon>Cuscuteae</taxon>
        <taxon>Cuscuta</taxon>
        <taxon>Cuscuta subgen. Grammica</taxon>
        <taxon>Cuscuta sect. Cleistogrammica</taxon>
    </lineage>
</organism>
<evidence type="ECO:0000256" key="7">
    <source>
        <dbReference type="SAM" id="Phobius"/>
    </source>
</evidence>
<dbReference type="PROSITE" id="PS51257">
    <property type="entry name" value="PROKAR_LIPOPROTEIN"/>
    <property type="match status" value="1"/>
</dbReference>
<dbReference type="Pfam" id="PF05938">
    <property type="entry name" value="Self-incomp_S1"/>
    <property type="match status" value="1"/>
</dbReference>
<protein>
    <recommendedName>
        <fullName evidence="6">S-protein homolog</fullName>
    </recommendedName>
</protein>
<dbReference type="GO" id="GO:0005576">
    <property type="term" value="C:extracellular region"/>
    <property type="evidence" value="ECO:0007669"/>
    <property type="project" value="UniProtKB-SubCell"/>
</dbReference>
<name>A0A328D9Y2_9ASTE</name>
<proteinExistence type="inferred from homology"/>
<gene>
    <name evidence="8" type="ORF">DM860_008441</name>
</gene>
<keyword evidence="7" id="KW-0812">Transmembrane</keyword>
<keyword evidence="4 6" id="KW-0964">Secreted</keyword>
<evidence type="ECO:0000256" key="3">
    <source>
        <dbReference type="ARBA" id="ARBA00022471"/>
    </source>
</evidence>
<keyword evidence="3 6" id="KW-0713">Self-incompatibility</keyword>
<accession>A0A328D9Y2</accession>
<evidence type="ECO:0000256" key="2">
    <source>
        <dbReference type="ARBA" id="ARBA00005581"/>
    </source>
</evidence>
<comment type="subcellular location">
    <subcellularLocation>
        <location evidence="1 6">Secreted</location>
    </subcellularLocation>
</comment>
<dbReference type="AlphaFoldDB" id="A0A328D9Y2"/>
<evidence type="ECO:0000256" key="5">
    <source>
        <dbReference type="ARBA" id="ARBA00022729"/>
    </source>
</evidence>
<dbReference type="InterPro" id="IPR010264">
    <property type="entry name" value="Self-incomp_S1"/>
</dbReference>
<evidence type="ECO:0000256" key="1">
    <source>
        <dbReference type="ARBA" id="ARBA00004613"/>
    </source>
</evidence>
<dbReference type="PANTHER" id="PTHR31232">
    <property type="match status" value="1"/>
</dbReference>
<evidence type="ECO:0000256" key="6">
    <source>
        <dbReference type="RuleBase" id="RU367044"/>
    </source>
</evidence>
<dbReference type="Proteomes" id="UP000249390">
    <property type="component" value="Unassembled WGS sequence"/>
</dbReference>
<dbReference type="GO" id="GO:0060320">
    <property type="term" value="P:rejection of self pollen"/>
    <property type="evidence" value="ECO:0007669"/>
    <property type="project" value="UniProtKB-KW"/>
</dbReference>
<evidence type="ECO:0000313" key="8">
    <source>
        <dbReference type="EMBL" id="RAL40743.1"/>
    </source>
</evidence>
<comment type="caution">
    <text evidence="8">The sequence shown here is derived from an EMBL/GenBank/DDBJ whole genome shotgun (WGS) entry which is preliminary data.</text>
</comment>
<reference evidence="8 9" key="1">
    <citation type="submission" date="2018-06" db="EMBL/GenBank/DDBJ databases">
        <title>The Genome of Cuscuta australis (Dodder) Provides Insight into the Evolution of Plant Parasitism.</title>
        <authorList>
            <person name="Liu H."/>
        </authorList>
    </citation>
    <scope>NUCLEOTIDE SEQUENCE [LARGE SCALE GENOMIC DNA]</scope>
    <source>
        <strain evidence="9">cv. Yunnan</strain>
        <tissue evidence="8">Vines</tissue>
    </source>
</reference>
<keyword evidence="7" id="KW-0472">Membrane</keyword>
<dbReference type="EMBL" id="NQVE01000192">
    <property type="protein sequence ID" value="RAL40743.1"/>
    <property type="molecule type" value="Genomic_DNA"/>
</dbReference>
<comment type="similarity">
    <text evidence="2 6">Belongs to the plant self-incompatibility (S1) protein family.</text>
</comment>
<dbReference type="PANTHER" id="PTHR31232:SF155">
    <property type="entry name" value="PLANT SELF-INCOMPATIBILITY PROTEIN S1 FAMILY"/>
    <property type="match status" value="1"/>
</dbReference>
<keyword evidence="9" id="KW-1185">Reference proteome</keyword>
<evidence type="ECO:0000256" key="4">
    <source>
        <dbReference type="ARBA" id="ARBA00022525"/>
    </source>
</evidence>
<sequence length="152" mass="17393">MAISSKSTFPFITFSLIIVVSCAIVAPPSAASLIFPKKVVRIRDSIPANNTLHAPNLQVHCRSKSDDLGVWTMGENQEREIRFRVNFWASTLFWCDFNWGSKSKSFEVYNAHKEFAVNETYSTWKVDVLGFYFAGGEFPKDSDFKPFYKWDA</sequence>